<dbReference type="GO" id="GO:0017000">
    <property type="term" value="P:antibiotic biosynthetic process"/>
    <property type="evidence" value="ECO:0007669"/>
    <property type="project" value="UniProtKB-ARBA"/>
</dbReference>
<accession>A0A0F7CQA2</accession>
<keyword evidence="2" id="KW-0808">Transferase</keyword>
<gene>
    <name evidence="4" type="ORF">SXIM_46720</name>
</gene>
<name>A0A0F7CQA2_9ACTN</name>
<keyword evidence="5" id="KW-1185">Reference proteome</keyword>
<dbReference type="PROSITE" id="PS00375">
    <property type="entry name" value="UDPGT"/>
    <property type="match status" value="1"/>
</dbReference>
<dbReference type="CDD" id="cd03784">
    <property type="entry name" value="GT1_Gtf-like"/>
    <property type="match status" value="1"/>
</dbReference>
<dbReference type="Pfam" id="PF06722">
    <property type="entry name" value="EryCIII-like_C"/>
    <property type="match status" value="1"/>
</dbReference>
<reference evidence="4" key="1">
    <citation type="submission" date="2019-08" db="EMBL/GenBank/DDBJ databases">
        <title>Complete genome sequence of a mangrove-derived Streptomyces xiamenensis.</title>
        <authorList>
            <person name="Xu J."/>
        </authorList>
    </citation>
    <scope>NUCLEOTIDE SEQUENCE</scope>
    <source>
        <strain evidence="4">318</strain>
    </source>
</reference>
<dbReference type="SUPFAM" id="SSF53756">
    <property type="entry name" value="UDP-Glycosyltransferase/glycogen phosphorylase"/>
    <property type="match status" value="1"/>
</dbReference>
<evidence type="ECO:0000259" key="3">
    <source>
        <dbReference type="Pfam" id="PF06722"/>
    </source>
</evidence>
<evidence type="ECO:0000256" key="1">
    <source>
        <dbReference type="ARBA" id="ARBA00009995"/>
    </source>
</evidence>
<organism evidence="4 5">
    <name type="scientific">Streptomyces xiamenensis</name>
    <dbReference type="NCBI Taxonomy" id="408015"/>
    <lineage>
        <taxon>Bacteria</taxon>
        <taxon>Bacillati</taxon>
        <taxon>Actinomycetota</taxon>
        <taxon>Actinomycetes</taxon>
        <taxon>Kitasatosporales</taxon>
        <taxon>Streptomycetaceae</taxon>
        <taxon>Streptomyces</taxon>
    </lineage>
</organism>
<dbReference type="AlphaFoldDB" id="A0A0F7CQA2"/>
<proteinExistence type="inferred from homology"/>
<dbReference type="InterPro" id="IPR035595">
    <property type="entry name" value="UDP_glycos_trans_CS"/>
</dbReference>
<dbReference type="GO" id="GO:0016758">
    <property type="term" value="F:hexosyltransferase activity"/>
    <property type="evidence" value="ECO:0007669"/>
    <property type="project" value="InterPro"/>
</dbReference>
<dbReference type="PANTHER" id="PTHR48050">
    <property type="entry name" value="STEROL 3-BETA-GLUCOSYLTRANSFERASE"/>
    <property type="match status" value="1"/>
</dbReference>
<dbReference type="NCBIfam" id="TIGR01426">
    <property type="entry name" value="MGT"/>
    <property type="match status" value="1"/>
</dbReference>
<dbReference type="InterPro" id="IPR002213">
    <property type="entry name" value="UDP_glucos_trans"/>
</dbReference>
<dbReference type="HOGENOM" id="CLU_000537_7_1_11"/>
<dbReference type="InterPro" id="IPR050426">
    <property type="entry name" value="Glycosyltransferase_28"/>
</dbReference>
<dbReference type="GO" id="GO:0008194">
    <property type="term" value="F:UDP-glycosyltransferase activity"/>
    <property type="evidence" value="ECO:0007669"/>
    <property type="project" value="InterPro"/>
</dbReference>
<dbReference type="InterPro" id="IPR006326">
    <property type="entry name" value="UDPGT_MGT-like"/>
</dbReference>
<dbReference type="STRING" id="408015.SXIM_46720"/>
<dbReference type="InterPro" id="IPR010610">
    <property type="entry name" value="EryCIII-like_C"/>
</dbReference>
<dbReference type="PATRIC" id="fig|408015.6.peg.4729"/>
<dbReference type="EMBL" id="CP009922">
    <property type="protein sequence ID" value="AKG46056.1"/>
    <property type="molecule type" value="Genomic_DNA"/>
</dbReference>
<evidence type="ECO:0000313" key="4">
    <source>
        <dbReference type="EMBL" id="AKG46056.1"/>
    </source>
</evidence>
<dbReference type="KEGG" id="sxi:SXIM_46720"/>
<evidence type="ECO:0000313" key="5">
    <source>
        <dbReference type="Proteomes" id="UP000034034"/>
    </source>
</evidence>
<feature type="domain" description="Erythromycin biosynthesis protein CIII-like C-terminal" evidence="3">
    <location>
        <begin position="280"/>
        <end position="388"/>
    </location>
</feature>
<sequence length="406" mass="43863">MTAAAPARRAHIAMFSIPAPGHIFPSLEVIRELVARGHRVTYAIPESFADTVAETGAEPKTYSSLLSVEQEWGEEYLDQVEPFLEDNIRMLPQLAEAYAGDEPDLVLFDIAPFCARILARRWQVPALQLSPCMVGWKGLEEVVAQQEKDLRGSERGRAYLDRFQGWLDANGFAGFTPLEFMARPGRTLALIPRAMQPNADLVDTDVATFVGACQGTRAHQQEWVRPAEAAGKRLLLISLGSSYTDEPGFYRACVRAFGDLPGWYVVLQIGSRVSAEQLVDEGEQLPGNIETHSWVPQLSILRQADAFITHAGMGGSQEGLANAVPMVAVPQGADQFGNAELLAGLGVARHLPKAEASAEALRAAVLGLAGDPEVAARLREIRRGMAAEGGAPHAADLIEAELPVTP</sequence>
<dbReference type="FunFam" id="3.40.50.2000:FF:000072">
    <property type="entry name" value="Glycosyl transferase"/>
    <property type="match status" value="1"/>
</dbReference>
<comment type="similarity">
    <text evidence="1">Belongs to the UDP-glycosyltransferase family.</text>
</comment>
<dbReference type="Gene3D" id="3.40.50.2000">
    <property type="entry name" value="Glycogen Phosphorylase B"/>
    <property type="match status" value="2"/>
</dbReference>
<dbReference type="Proteomes" id="UP000034034">
    <property type="component" value="Chromosome"/>
</dbReference>
<evidence type="ECO:0000256" key="2">
    <source>
        <dbReference type="ARBA" id="ARBA00022679"/>
    </source>
</evidence>
<protein>
    <submittedName>
        <fullName evidence="4">Antibiotic resistance macrolide glycosyltransferase</fullName>
    </submittedName>
</protein>
<dbReference type="PANTHER" id="PTHR48050:SF13">
    <property type="entry name" value="STEROL 3-BETA-GLUCOSYLTRANSFERASE UGT80A2"/>
    <property type="match status" value="1"/>
</dbReference>